<evidence type="ECO:0000313" key="1">
    <source>
        <dbReference type="EMBL" id="KAF9067951.1"/>
    </source>
</evidence>
<evidence type="ECO:0000313" key="2">
    <source>
        <dbReference type="Proteomes" id="UP000772434"/>
    </source>
</evidence>
<comment type="caution">
    <text evidence="1">The sequence shown here is derived from an EMBL/GenBank/DDBJ whole genome shotgun (WGS) entry which is preliminary data.</text>
</comment>
<proteinExistence type="predicted"/>
<sequence length="251" mass="28856">MPLNNIMHPAVEMLSPLIFPTSVPGCVKSLVFPCAFPNDPWLQFFYKLFIAVSGLTLARLFKFIVRASWIHFVIDRPRGKLPRPSLLDDYSIVFDKSFGGETLDYNAIAASGTSVGELMKRSSMSVTYAESINHAVEAMRENLQKVLELRNLPKLVENRKSVREFLALHSENKRLGKYIMIRLDSMIQLHKIDLNNVAQRQAFYDLQALLDTFFFEPRNNTSTWPTFRNLRNHAPVSSELLLHSYLTICFR</sequence>
<protein>
    <submittedName>
        <fullName evidence="1">Uncharacterized protein</fullName>
    </submittedName>
</protein>
<keyword evidence="2" id="KW-1185">Reference proteome</keyword>
<name>A0A9P5U6G0_9AGAR</name>
<organism evidence="1 2">
    <name type="scientific">Rhodocollybia butyracea</name>
    <dbReference type="NCBI Taxonomy" id="206335"/>
    <lineage>
        <taxon>Eukaryota</taxon>
        <taxon>Fungi</taxon>
        <taxon>Dikarya</taxon>
        <taxon>Basidiomycota</taxon>
        <taxon>Agaricomycotina</taxon>
        <taxon>Agaricomycetes</taxon>
        <taxon>Agaricomycetidae</taxon>
        <taxon>Agaricales</taxon>
        <taxon>Marasmiineae</taxon>
        <taxon>Omphalotaceae</taxon>
        <taxon>Rhodocollybia</taxon>
    </lineage>
</organism>
<dbReference type="AlphaFoldDB" id="A0A9P5U6G0"/>
<reference evidence="1" key="1">
    <citation type="submission" date="2020-11" db="EMBL/GenBank/DDBJ databases">
        <authorList>
            <consortium name="DOE Joint Genome Institute"/>
            <person name="Ahrendt S."/>
            <person name="Riley R."/>
            <person name="Andreopoulos W."/>
            <person name="Labutti K."/>
            <person name="Pangilinan J."/>
            <person name="Ruiz-Duenas F.J."/>
            <person name="Barrasa J.M."/>
            <person name="Sanchez-Garcia M."/>
            <person name="Camarero S."/>
            <person name="Miyauchi S."/>
            <person name="Serrano A."/>
            <person name="Linde D."/>
            <person name="Babiker R."/>
            <person name="Drula E."/>
            <person name="Ayuso-Fernandez I."/>
            <person name="Pacheco R."/>
            <person name="Padilla G."/>
            <person name="Ferreira P."/>
            <person name="Barriuso J."/>
            <person name="Kellner H."/>
            <person name="Castanera R."/>
            <person name="Alfaro M."/>
            <person name="Ramirez L."/>
            <person name="Pisabarro A.G."/>
            <person name="Kuo A."/>
            <person name="Tritt A."/>
            <person name="Lipzen A."/>
            <person name="He G."/>
            <person name="Yan M."/>
            <person name="Ng V."/>
            <person name="Cullen D."/>
            <person name="Martin F."/>
            <person name="Rosso M.-N."/>
            <person name="Henrissat B."/>
            <person name="Hibbett D."/>
            <person name="Martinez A.T."/>
            <person name="Grigoriev I.V."/>
        </authorList>
    </citation>
    <scope>NUCLEOTIDE SEQUENCE</scope>
    <source>
        <strain evidence="1">AH 40177</strain>
    </source>
</reference>
<accession>A0A9P5U6G0</accession>
<gene>
    <name evidence="1" type="ORF">BDP27DRAFT_856416</name>
</gene>
<dbReference type="EMBL" id="JADNRY010000066">
    <property type="protein sequence ID" value="KAF9067951.1"/>
    <property type="molecule type" value="Genomic_DNA"/>
</dbReference>
<dbReference type="Proteomes" id="UP000772434">
    <property type="component" value="Unassembled WGS sequence"/>
</dbReference>